<dbReference type="STRING" id="213810.RUM_17990"/>
<reference evidence="1" key="1">
    <citation type="submission" date="2010-03" db="EMBL/GenBank/DDBJ databases">
        <title>The genome sequence of Ruminococcus sp. 18P13.</title>
        <authorList>
            <consortium name="metaHIT consortium -- http://www.metahit.eu/"/>
            <person name="Pajon A."/>
            <person name="Turner K."/>
            <person name="Parkhill J."/>
            <person name="Bernalier A."/>
        </authorList>
    </citation>
    <scope>NUCLEOTIDE SEQUENCE [LARGE SCALE GENOMIC DNA]</scope>
    <source>
        <strain evidence="1">Type strain: 18P13</strain>
    </source>
</reference>
<dbReference type="GeneID" id="83157188"/>
<organism evidence="1 2">
    <name type="scientific">Ruminococcus champanellensis (strain DSM 18848 / JCM 17042 / KCTC 15320 / 18P13)</name>
    <dbReference type="NCBI Taxonomy" id="213810"/>
    <lineage>
        <taxon>Bacteria</taxon>
        <taxon>Bacillati</taxon>
        <taxon>Bacillota</taxon>
        <taxon>Clostridia</taxon>
        <taxon>Eubacteriales</taxon>
        <taxon>Oscillospiraceae</taxon>
        <taxon>Ruminococcus</taxon>
    </lineage>
</organism>
<proteinExistence type="predicted"/>
<dbReference type="RefSeq" id="WP_015558761.1">
    <property type="nucleotide sequence ID" value="NC_021039.1"/>
</dbReference>
<keyword evidence="2" id="KW-1185">Reference proteome</keyword>
<dbReference type="EMBL" id="FP929052">
    <property type="protein sequence ID" value="CBL17855.1"/>
    <property type="molecule type" value="Genomic_DNA"/>
</dbReference>
<dbReference type="PATRIC" id="fig|213810.4.peg.1694"/>
<sequence>MTDQELIRAMRRLMVETGSLACLDCGHEHSCGIHGCAVIRQAAERLAELTQEKS</sequence>
<dbReference type="OrthoDB" id="1852201at2"/>
<accession>D4LE10</accession>
<reference evidence="1" key="2">
    <citation type="submission" date="2010-03" db="EMBL/GenBank/DDBJ databases">
        <authorList>
            <person name="Pajon A."/>
        </authorList>
    </citation>
    <scope>NUCLEOTIDE SEQUENCE</scope>
    <source>
        <strain evidence="1">Type strain: 18P13</strain>
    </source>
</reference>
<evidence type="ECO:0000313" key="2">
    <source>
        <dbReference type="Proteomes" id="UP000007054"/>
    </source>
</evidence>
<name>D4LE10_RUMC1</name>
<evidence type="ECO:0000313" key="1">
    <source>
        <dbReference type="EMBL" id="CBL17855.1"/>
    </source>
</evidence>
<gene>
    <name evidence="1" type="ordered locus">RUM_17990</name>
</gene>
<dbReference type="AlphaFoldDB" id="D4LE10"/>
<dbReference type="Proteomes" id="UP000007054">
    <property type="component" value="Chromosome"/>
</dbReference>
<dbReference type="KEGG" id="rch:RUM_17990"/>
<dbReference type="HOGENOM" id="CLU_3047683_0_0_9"/>
<protein>
    <submittedName>
        <fullName evidence="1">Uncharacterized protein</fullName>
    </submittedName>
</protein>